<evidence type="ECO:0000313" key="2">
    <source>
        <dbReference type="EMBL" id="CAQ01096.1"/>
    </source>
</evidence>
<organism evidence="2 3">
    <name type="scientific">Clavibacter sepedonicus</name>
    <name type="common">Clavibacter michiganensis subsp. sepedonicus</name>
    <dbReference type="NCBI Taxonomy" id="31964"/>
    <lineage>
        <taxon>Bacteria</taxon>
        <taxon>Bacillati</taxon>
        <taxon>Actinomycetota</taxon>
        <taxon>Actinomycetes</taxon>
        <taxon>Micrococcales</taxon>
        <taxon>Microbacteriaceae</taxon>
        <taxon>Clavibacter</taxon>
    </lineage>
</organism>
<proteinExistence type="predicted"/>
<name>B0RFV9_CLASE</name>
<dbReference type="EMBL" id="AM849034">
    <property type="protein sequence ID" value="CAQ01096.1"/>
    <property type="molecule type" value="Genomic_DNA"/>
</dbReference>
<reference evidence="2 3" key="1">
    <citation type="journal article" date="2008" name="J. Bacteriol.">
        <title>Genome of the actinomycete plant pathogen Clavibacter michiganensis subsp. sepedonicus suggests recent niche adaptation.</title>
        <authorList>
            <person name="Bentley S.D."/>
            <person name="Corton C."/>
            <person name="Brown S.E."/>
            <person name="Barron A."/>
            <person name="Clark L."/>
            <person name="Doggett J."/>
            <person name="Harris B."/>
            <person name="Ormond D."/>
            <person name="Quail M.A."/>
            <person name="May G."/>
            <person name="Francis D."/>
            <person name="Knudson D."/>
            <person name="Parkhill J."/>
            <person name="Ishimaru C.A."/>
        </authorList>
    </citation>
    <scope>NUCLEOTIDE SEQUENCE [LARGE SCALE GENOMIC DNA]</scope>
    <source>
        <strain evidence="3">ATCC 33113 / DSM 20744 / JCM 9667 / LMG 2889 / ICMP 2535 / C-1</strain>
    </source>
</reference>
<accession>B0RFV9</accession>
<dbReference type="STRING" id="31964.CMS0982"/>
<sequence>METADAHVPRTLTCTYMHTYGRSTTDPLPVLPARRSAAPIMASRRRQAPEQALSSAAVPVASSASAAS</sequence>
<dbReference type="KEGG" id="cms:CMS0982"/>
<protein>
    <submittedName>
        <fullName evidence="2">Uncharacterized protein</fullName>
    </submittedName>
</protein>
<feature type="compositionally biased region" description="Low complexity" evidence="1">
    <location>
        <begin position="54"/>
        <end position="68"/>
    </location>
</feature>
<feature type="region of interest" description="Disordered" evidence="1">
    <location>
        <begin position="40"/>
        <end position="68"/>
    </location>
</feature>
<dbReference type="AlphaFoldDB" id="B0RFV9"/>
<dbReference type="Proteomes" id="UP000001318">
    <property type="component" value="Chromosome"/>
</dbReference>
<evidence type="ECO:0000313" key="3">
    <source>
        <dbReference type="Proteomes" id="UP000001318"/>
    </source>
</evidence>
<evidence type="ECO:0000256" key="1">
    <source>
        <dbReference type="SAM" id="MobiDB-lite"/>
    </source>
</evidence>
<keyword evidence="3" id="KW-1185">Reference proteome</keyword>
<dbReference type="HOGENOM" id="CLU_2786401_0_0_11"/>
<gene>
    <name evidence="2" type="ordered locus">CMS0982</name>
</gene>